<comment type="caution">
    <text evidence="3">The sequence shown here is derived from an EMBL/GenBank/DDBJ whole genome shotgun (WGS) entry which is preliminary data.</text>
</comment>
<dbReference type="RefSeq" id="WP_378173994.1">
    <property type="nucleotide sequence ID" value="NZ_JBHTCR010000002.1"/>
</dbReference>
<evidence type="ECO:0000313" key="4">
    <source>
        <dbReference type="Proteomes" id="UP001596550"/>
    </source>
</evidence>
<proteinExistence type="predicted"/>
<dbReference type="CDD" id="cd00093">
    <property type="entry name" value="HTH_XRE"/>
    <property type="match status" value="1"/>
</dbReference>
<dbReference type="InterPro" id="IPR001387">
    <property type="entry name" value="Cro/C1-type_HTH"/>
</dbReference>
<keyword evidence="4" id="KW-1185">Reference proteome</keyword>
<dbReference type="SMART" id="SM00530">
    <property type="entry name" value="HTH_XRE"/>
    <property type="match status" value="1"/>
</dbReference>
<feature type="coiled-coil region" evidence="1">
    <location>
        <begin position="96"/>
        <end position="123"/>
    </location>
</feature>
<protein>
    <submittedName>
        <fullName evidence="3">Helix-turn-helix domain-containing protein</fullName>
    </submittedName>
</protein>
<evidence type="ECO:0000256" key="1">
    <source>
        <dbReference type="SAM" id="Coils"/>
    </source>
</evidence>
<dbReference type="SUPFAM" id="SSF47413">
    <property type="entry name" value="lambda repressor-like DNA-binding domains"/>
    <property type="match status" value="1"/>
</dbReference>
<gene>
    <name evidence="3" type="ORF">ACFQO9_03865</name>
</gene>
<keyword evidence="1" id="KW-0175">Coiled coil</keyword>
<organism evidence="3 4">
    <name type="scientific">Chryseobacterium zhengzhouense</name>
    <dbReference type="NCBI Taxonomy" id="1636086"/>
    <lineage>
        <taxon>Bacteria</taxon>
        <taxon>Pseudomonadati</taxon>
        <taxon>Bacteroidota</taxon>
        <taxon>Flavobacteriia</taxon>
        <taxon>Flavobacteriales</taxon>
        <taxon>Weeksellaceae</taxon>
        <taxon>Chryseobacterium group</taxon>
        <taxon>Chryseobacterium</taxon>
    </lineage>
</organism>
<dbReference type="Proteomes" id="UP001596550">
    <property type="component" value="Unassembled WGS sequence"/>
</dbReference>
<sequence>MHNNIIFYKLALNQSQVNIKLRKIREKNNISQQKMASKLNISQSQYYRKEANIIGFTDKEWQTIATFMQIDLDELKEKHSKTLNKYSSTSTFKTFVNISEKLIQELEEHNKTLKEIIIIQKEQIITLSNKLQTKTSQSA</sequence>
<feature type="domain" description="HTH cro/C1-type" evidence="2">
    <location>
        <begin position="21"/>
        <end position="75"/>
    </location>
</feature>
<dbReference type="Pfam" id="PF01381">
    <property type="entry name" value="HTH_3"/>
    <property type="match status" value="1"/>
</dbReference>
<evidence type="ECO:0000313" key="3">
    <source>
        <dbReference type="EMBL" id="MFC7345857.1"/>
    </source>
</evidence>
<evidence type="ECO:0000259" key="2">
    <source>
        <dbReference type="PROSITE" id="PS50943"/>
    </source>
</evidence>
<dbReference type="Gene3D" id="1.10.260.40">
    <property type="entry name" value="lambda repressor-like DNA-binding domains"/>
    <property type="match status" value="1"/>
</dbReference>
<name>A0ABW2LXF7_9FLAO</name>
<dbReference type="PROSITE" id="PS50943">
    <property type="entry name" value="HTH_CROC1"/>
    <property type="match status" value="1"/>
</dbReference>
<dbReference type="EMBL" id="JBHTCR010000002">
    <property type="protein sequence ID" value="MFC7345857.1"/>
    <property type="molecule type" value="Genomic_DNA"/>
</dbReference>
<dbReference type="InterPro" id="IPR010982">
    <property type="entry name" value="Lambda_DNA-bd_dom_sf"/>
</dbReference>
<accession>A0ABW2LXF7</accession>
<reference evidence="4" key="1">
    <citation type="journal article" date="2019" name="Int. J. Syst. Evol. Microbiol.">
        <title>The Global Catalogue of Microorganisms (GCM) 10K type strain sequencing project: providing services to taxonomists for standard genome sequencing and annotation.</title>
        <authorList>
            <consortium name="The Broad Institute Genomics Platform"/>
            <consortium name="The Broad Institute Genome Sequencing Center for Infectious Disease"/>
            <person name="Wu L."/>
            <person name="Ma J."/>
        </authorList>
    </citation>
    <scope>NUCLEOTIDE SEQUENCE [LARGE SCALE GENOMIC DNA]</scope>
    <source>
        <strain evidence="4">CCUG 54781</strain>
    </source>
</reference>